<evidence type="ECO:0000256" key="4">
    <source>
        <dbReference type="ARBA" id="ARBA00022816"/>
    </source>
</evidence>
<name>A0A6V7H786_9HYME</name>
<feature type="region of interest" description="Disordered" evidence="8">
    <location>
        <begin position="494"/>
        <end position="556"/>
    </location>
</feature>
<dbReference type="CDD" id="cd22400">
    <property type="entry name" value="KH-I_IGF2BP_rpt1"/>
    <property type="match status" value="1"/>
</dbReference>
<dbReference type="SUPFAM" id="SSF54928">
    <property type="entry name" value="RNA-binding domain, RBD"/>
    <property type="match status" value="1"/>
</dbReference>
<dbReference type="CDD" id="cd22403">
    <property type="entry name" value="KH-I_IGF2BP_rpt4"/>
    <property type="match status" value="1"/>
</dbReference>
<evidence type="ECO:0000256" key="5">
    <source>
        <dbReference type="ARBA" id="ARBA00022845"/>
    </source>
</evidence>
<proteinExistence type="inferred from homology"/>
<evidence type="ECO:0000256" key="7">
    <source>
        <dbReference type="PROSITE-ProRule" id="PRU00176"/>
    </source>
</evidence>
<dbReference type="InterPro" id="IPR000504">
    <property type="entry name" value="RRM_dom"/>
</dbReference>
<dbReference type="InterPro" id="IPR004087">
    <property type="entry name" value="KH_dom"/>
</dbReference>
<dbReference type="InterPro" id="IPR004088">
    <property type="entry name" value="KH_dom_type_1"/>
</dbReference>
<dbReference type="PROSITE" id="PS50084">
    <property type="entry name" value="KH_TYPE_1"/>
    <property type="match status" value="4"/>
</dbReference>
<feature type="domain" description="RRM" evidence="9">
    <location>
        <begin position="3"/>
        <end position="79"/>
    </location>
</feature>
<gene>
    <name evidence="10" type="ORF">MHI_LOCUS399910</name>
</gene>
<dbReference type="SUPFAM" id="SSF54791">
    <property type="entry name" value="Eukaryotic type KH-domain (KH-domain type I)"/>
    <property type="match status" value="4"/>
</dbReference>
<evidence type="ECO:0000256" key="3">
    <source>
        <dbReference type="ARBA" id="ARBA00022737"/>
    </source>
</evidence>
<dbReference type="Pfam" id="PF00076">
    <property type="entry name" value="RRM_1"/>
    <property type="match status" value="1"/>
</dbReference>
<evidence type="ECO:0000256" key="2">
    <source>
        <dbReference type="ARBA" id="ARBA00022448"/>
    </source>
</evidence>
<dbReference type="EMBL" id="CAJDYZ010006688">
    <property type="protein sequence ID" value="CAD1473589.1"/>
    <property type="molecule type" value="Genomic_DNA"/>
</dbReference>
<dbReference type="OrthoDB" id="752362at2759"/>
<dbReference type="GO" id="GO:0006417">
    <property type="term" value="P:regulation of translation"/>
    <property type="evidence" value="ECO:0007669"/>
    <property type="project" value="UniProtKB-KW"/>
</dbReference>
<dbReference type="Pfam" id="PF00013">
    <property type="entry name" value="KH_1"/>
    <property type="match status" value="4"/>
</dbReference>
<dbReference type="GO" id="GO:0051028">
    <property type="term" value="P:mRNA transport"/>
    <property type="evidence" value="ECO:0007669"/>
    <property type="project" value="UniProtKB-KW"/>
</dbReference>
<dbReference type="InterPro" id="IPR036612">
    <property type="entry name" value="KH_dom_type_1_sf"/>
</dbReference>
<dbReference type="PROSITE" id="PS50102">
    <property type="entry name" value="RRM"/>
    <property type="match status" value="1"/>
</dbReference>
<sequence length="595" mass="64396">GSGSKVIVNFPAQARIEDVEALFANCGQLQALEKLSSRDPNVQTVLISYETQEQAQQAVNQLNGHEFEGSPLKVEMSTVENRRRGRSQRSGVAYSGVSGAGRQADFPLRILVQSEMVGAIIGRQGSTIRQITQMTRARVDVHRKDSLGAAEKAITIYGNPENCTNACKKIMEVTQQEAYGLSKGEISLRILAHNNLIGRIIGKGGTTIKKIMQDTDTKITVSSINDINNFNLERIITVKGSIDNMSKAESMISSKLRQSYENDLQAMAPQSLMFPGLHPMAMMSTAGMGYSSRGPGLYGSGPAPYPYQASLPTQQGIPIGDTQETAYLYIPNTSVGAIIGSKGSHIRNIIRFSGASVKIAPIEQDKPVEQQNDRKVTIVGSPESQWKDATLSIGLQAQYLIFEKMREEGFVAGTEDVRLTIEILVPSTQVGRIIGKGGQNVRELQRVTGSIIKLSEQQSTSPSADEEATVQIIGPFFSVQSAQRRIRAMVLQSSGAPGAGVTGSRAGRGSSQETGTRSRRDGSTTSQQGAAATQQQQQQQHSAQQQSSTSPSSQQQSQNHLLAVLLYLAGTNCLENARNHKTAIYFGQTFCNREN</sequence>
<keyword evidence="2" id="KW-0813">Transport</keyword>
<organism evidence="10 11">
    <name type="scientific">Heterotrigona itama</name>
    <dbReference type="NCBI Taxonomy" id="395501"/>
    <lineage>
        <taxon>Eukaryota</taxon>
        <taxon>Metazoa</taxon>
        <taxon>Ecdysozoa</taxon>
        <taxon>Arthropoda</taxon>
        <taxon>Hexapoda</taxon>
        <taxon>Insecta</taxon>
        <taxon>Pterygota</taxon>
        <taxon>Neoptera</taxon>
        <taxon>Endopterygota</taxon>
        <taxon>Hymenoptera</taxon>
        <taxon>Apocrita</taxon>
        <taxon>Aculeata</taxon>
        <taxon>Apoidea</taxon>
        <taxon>Anthophila</taxon>
        <taxon>Apidae</taxon>
        <taxon>Heterotrigona</taxon>
    </lineage>
</organism>
<keyword evidence="5" id="KW-0810">Translation regulation</keyword>
<dbReference type="SMART" id="SM00322">
    <property type="entry name" value="KH"/>
    <property type="match status" value="4"/>
</dbReference>
<dbReference type="AlphaFoldDB" id="A0A6V7H786"/>
<keyword evidence="6 7" id="KW-0694">RNA-binding</keyword>
<keyword evidence="11" id="KW-1185">Reference proteome</keyword>
<evidence type="ECO:0000313" key="11">
    <source>
        <dbReference type="Proteomes" id="UP000752696"/>
    </source>
</evidence>
<feature type="compositionally biased region" description="Low complexity" evidence="8">
    <location>
        <begin position="523"/>
        <end position="556"/>
    </location>
</feature>
<dbReference type="Gene3D" id="3.30.70.330">
    <property type="match status" value="1"/>
</dbReference>
<evidence type="ECO:0000313" key="10">
    <source>
        <dbReference type="EMBL" id="CAD1473589.1"/>
    </source>
</evidence>
<feature type="non-terminal residue" evidence="10">
    <location>
        <position position="595"/>
    </location>
</feature>
<comment type="caution">
    <text evidence="10">The sequence shown here is derived from an EMBL/GenBank/DDBJ whole genome shotgun (WGS) entry which is preliminary data.</text>
</comment>
<dbReference type="PANTHER" id="PTHR10288">
    <property type="entry name" value="KH DOMAIN CONTAINING RNA BINDING PROTEIN"/>
    <property type="match status" value="1"/>
</dbReference>
<dbReference type="Proteomes" id="UP000752696">
    <property type="component" value="Unassembled WGS sequence"/>
</dbReference>
<dbReference type="InterPro" id="IPR035979">
    <property type="entry name" value="RBD_domain_sf"/>
</dbReference>
<keyword evidence="4" id="KW-0509">mRNA transport</keyword>
<accession>A0A6V7H786</accession>
<dbReference type="CDD" id="cd22401">
    <property type="entry name" value="KH-I_IGF2BP_rpt2"/>
    <property type="match status" value="1"/>
</dbReference>
<dbReference type="Gene3D" id="3.30.1370.10">
    <property type="entry name" value="K Homology domain, type 1"/>
    <property type="match status" value="2"/>
</dbReference>
<evidence type="ECO:0000259" key="9">
    <source>
        <dbReference type="PROSITE" id="PS50102"/>
    </source>
</evidence>
<dbReference type="InterPro" id="IPR012677">
    <property type="entry name" value="Nucleotide-bd_a/b_plait_sf"/>
</dbReference>
<evidence type="ECO:0000256" key="1">
    <source>
        <dbReference type="ARBA" id="ARBA00009094"/>
    </source>
</evidence>
<dbReference type="GO" id="GO:0003723">
    <property type="term" value="F:RNA binding"/>
    <property type="evidence" value="ECO:0007669"/>
    <property type="project" value="UniProtKB-UniRule"/>
</dbReference>
<dbReference type="SMART" id="SM00360">
    <property type="entry name" value="RRM"/>
    <property type="match status" value="1"/>
</dbReference>
<reference evidence="10" key="1">
    <citation type="submission" date="2020-07" db="EMBL/GenBank/DDBJ databases">
        <authorList>
            <person name="Nazaruddin N."/>
        </authorList>
    </citation>
    <scope>NUCLEOTIDE SEQUENCE</scope>
</reference>
<evidence type="ECO:0000256" key="6">
    <source>
        <dbReference type="ARBA" id="ARBA00022884"/>
    </source>
</evidence>
<evidence type="ECO:0000256" key="8">
    <source>
        <dbReference type="SAM" id="MobiDB-lite"/>
    </source>
</evidence>
<comment type="similarity">
    <text evidence="1">Belongs to the RRM IMP/VICKZ family.</text>
</comment>
<protein>
    <recommendedName>
        <fullName evidence="9">RRM domain-containing protein</fullName>
    </recommendedName>
</protein>
<dbReference type="CDD" id="cd22402">
    <property type="entry name" value="KH-I_IGF2BP_rpt3"/>
    <property type="match status" value="1"/>
</dbReference>
<dbReference type="Gene3D" id="3.30.310.210">
    <property type="match status" value="1"/>
</dbReference>
<keyword evidence="3" id="KW-0677">Repeat</keyword>
<feature type="non-terminal residue" evidence="10">
    <location>
        <position position="1"/>
    </location>
</feature>